<keyword evidence="7 9" id="KW-0411">Iron-sulfur</keyword>
<dbReference type="SFLD" id="SFLDF00273">
    <property type="entry name" value="(dimethylallyl)adenosine_tRNA"/>
    <property type="match status" value="1"/>
</dbReference>
<name>A0ABX9KKV4_9FUSO</name>
<evidence type="ECO:0000259" key="12">
    <source>
        <dbReference type="PROSITE" id="PS51918"/>
    </source>
</evidence>
<dbReference type="InterPro" id="IPR006638">
    <property type="entry name" value="Elp3/MiaA/NifB-like_rSAM"/>
</dbReference>
<dbReference type="Pfam" id="PF04055">
    <property type="entry name" value="Radical_SAM"/>
    <property type="match status" value="1"/>
</dbReference>
<dbReference type="InterPro" id="IPR038135">
    <property type="entry name" value="Methylthiotransferase_N_sf"/>
</dbReference>
<feature type="binding site" evidence="9">
    <location>
        <position position="158"/>
    </location>
    <ligand>
        <name>[4Fe-4S] cluster</name>
        <dbReference type="ChEBI" id="CHEBI:49883"/>
        <label>2</label>
        <note>4Fe-4S-S-AdoMet</note>
    </ligand>
</feature>
<feature type="binding site" evidence="9">
    <location>
        <position position="13"/>
    </location>
    <ligand>
        <name>[4Fe-4S] cluster</name>
        <dbReference type="ChEBI" id="CHEBI:49883"/>
        <label>1</label>
    </ligand>
</feature>
<dbReference type="PROSITE" id="PS51449">
    <property type="entry name" value="MTTASE_N"/>
    <property type="match status" value="1"/>
</dbReference>
<dbReference type="SFLD" id="SFLDG01061">
    <property type="entry name" value="methylthiotransferase"/>
    <property type="match status" value="1"/>
</dbReference>
<protein>
    <recommendedName>
        <fullName evidence="8 9">tRNA-2-methylthio-N(6)-dimethylallyladenosine synthase</fullName>
        <ecNumber evidence="8 9">2.8.4.3</ecNumber>
    </recommendedName>
    <alternativeName>
        <fullName evidence="9">(Dimethylallyl)adenosine tRNA methylthiotransferase MiaB</fullName>
    </alternativeName>
    <alternativeName>
        <fullName evidence="9">tRNA-i(6)A37 methylthiotransferase</fullName>
    </alternativeName>
</protein>
<dbReference type="NCBIfam" id="TIGR01574">
    <property type="entry name" value="miaB-methiolase"/>
    <property type="match status" value="1"/>
</dbReference>
<dbReference type="PROSITE" id="PS01278">
    <property type="entry name" value="MTTASE_RADICAL"/>
    <property type="match status" value="1"/>
</dbReference>
<feature type="domain" description="TRAM" evidence="10">
    <location>
        <begin position="380"/>
        <end position="442"/>
    </location>
</feature>
<dbReference type="InterPro" id="IPR002792">
    <property type="entry name" value="TRAM_dom"/>
</dbReference>
<dbReference type="Pfam" id="PF00919">
    <property type="entry name" value="UPF0004"/>
    <property type="match status" value="1"/>
</dbReference>
<keyword evidence="9" id="KW-0963">Cytoplasm</keyword>
<dbReference type="InterPro" id="IPR005839">
    <property type="entry name" value="Methylthiotransferase"/>
</dbReference>
<sequence length="442" mass="49577">MSKKKATIITYGCQMNVNETAKMTRLLEGNGYEMTDDIHDSDAVFLNTCTVRGGAAGRIEGKLGNLKTIKNARKTKMIIGVTGCVAQEEKEHILERAPHVDIVIGNQNIAQLPEIMEKILKGEVVHAVLTDKEDELPPRIDANFGDGISASVAINYGCNNFCTYCIVPYVRGRERSVPMEDIVNDVRKYVKKGYKDILLLGQNVNSYGKDFDNSHEINFAKLLDEICQIEGDYWIRYVSPHPKDLTLDVLEVAAKYPEKIARNMHLPVQSGSTNMLKAMNRKYTKEDYLALVDRIKTALPDISLTTDIIVGFPGETEEDFLDTMDIIKKVKYENSYMFMYSVREGTPAATMEGQISEEVKKSRLQRLMEVQNENAKECSLSYVGKTVKVLVEGPSHRNKEKMTGRISANKVVIFEGDSSLKGTFVDVKIVTAKTWTLYGELA</sequence>
<organism evidence="13 14">
    <name type="scientific">Psychrilyobacter piezotolerans</name>
    <dbReference type="NCBI Taxonomy" id="2293438"/>
    <lineage>
        <taxon>Bacteria</taxon>
        <taxon>Fusobacteriati</taxon>
        <taxon>Fusobacteriota</taxon>
        <taxon>Fusobacteriia</taxon>
        <taxon>Fusobacteriales</taxon>
        <taxon>Fusobacteriaceae</taxon>
        <taxon>Psychrilyobacter</taxon>
    </lineage>
</organism>
<dbReference type="GO" id="GO:0035597">
    <property type="term" value="F:tRNA-2-methylthio-N(6)-dimethylallyladenosine(37) synthase activity"/>
    <property type="evidence" value="ECO:0007669"/>
    <property type="project" value="UniProtKB-EC"/>
</dbReference>
<proteinExistence type="inferred from homology"/>
<dbReference type="SFLD" id="SFLDG01082">
    <property type="entry name" value="B12-binding_domain_containing"/>
    <property type="match status" value="1"/>
</dbReference>
<dbReference type="InterPro" id="IPR006463">
    <property type="entry name" value="MiaB_methiolase"/>
</dbReference>
<comment type="subcellular location">
    <subcellularLocation>
        <location evidence="9">Cytoplasm</location>
    </subcellularLocation>
</comment>
<evidence type="ECO:0000256" key="9">
    <source>
        <dbReference type="HAMAP-Rule" id="MF_01864"/>
    </source>
</evidence>
<evidence type="ECO:0000256" key="1">
    <source>
        <dbReference type="ARBA" id="ARBA00003234"/>
    </source>
</evidence>
<accession>A0ABX9KKV4</accession>
<feature type="binding site" evidence="9">
    <location>
        <position position="165"/>
    </location>
    <ligand>
        <name>[4Fe-4S] cluster</name>
        <dbReference type="ChEBI" id="CHEBI:49883"/>
        <label>2</label>
        <note>4Fe-4S-S-AdoMet</note>
    </ligand>
</feature>
<feature type="domain" description="MTTase N-terminal" evidence="11">
    <location>
        <begin position="4"/>
        <end position="121"/>
    </location>
</feature>
<evidence type="ECO:0000313" key="14">
    <source>
        <dbReference type="Proteomes" id="UP000263486"/>
    </source>
</evidence>
<evidence type="ECO:0000256" key="8">
    <source>
        <dbReference type="ARBA" id="ARBA00033765"/>
    </source>
</evidence>
<comment type="catalytic activity">
    <reaction evidence="9">
        <text>N(6)-dimethylallyladenosine(37) in tRNA + (sulfur carrier)-SH + AH2 + 2 S-adenosyl-L-methionine = 2-methylsulfanyl-N(6)-dimethylallyladenosine(37) in tRNA + (sulfur carrier)-H + 5'-deoxyadenosine + L-methionine + A + S-adenosyl-L-homocysteine + 2 H(+)</text>
        <dbReference type="Rhea" id="RHEA:37067"/>
        <dbReference type="Rhea" id="RHEA-COMP:10375"/>
        <dbReference type="Rhea" id="RHEA-COMP:10376"/>
        <dbReference type="Rhea" id="RHEA-COMP:14737"/>
        <dbReference type="Rhea" id="RHEA-COMP:14739"/>
        <dbReference type="ChEBI" id="CHEBI:13193"/>
        <dbReference type="ChEBI" id="CHEBI:15378"/>
        <dbReference type="ChEBI" id="CHEBI:17319"/>
        <dbReference type="ChEBI" id="CHEBI:17499"/>
        <dbReference type="ChEBI" id="CHEBI:29917"/>
        <dbReference type="ChEBI" id="CHEBI:57844"/>
        <dbReference type="ChEBI" id="CHEBI:57856"/>
        <dbReference type="ChEBI" id="CHEBI:59789"/>
        <dbReference type="ChEBI" id="CHEBI:64428"/>
        <dbReference type="ChEBI" id="CHEBI:74415"/>
        <dbReference type="ChEBI" id="CHEBI:74417"/>
        <dbReference type="EC" id="2.8.4.3"/>
    </reaction>
</comment>
<keyword evidence="14" id="KW-1185">Reference proteome</keyword>
<dbReference type="EMBL" id="QUAJ01000002">
    <property type="protein sequence ID" value="REI42948.1"/>
    <property type="molecule type" value="Genomic_DNA"/>
</dbReference>
<dbReference type="CDD" id="cd01335">
    <property type="entry name" value="Radical_SAM"/>
    <property type="match status" value="1"/>
</dbReference>
<dbReference type="NCBIfam" id="TIGR00089">
    <property type="entry name" value="MiaB/RimO family radical SAM methylthiotransferase"/>
    <property type="match status" value="1"/>
</dbReference>
<comment type="similarity">
    <text evidence="9">Belongs to the methylthiotransferase family. MiaB subfamily.</text>
</comment>
<evidence type="ECO:0000256" key="4">
    <source>
        <dbReference type="ARBA" id="ARBA00022691"/>
    </source>
</evidence>
<dbReference type="PROSITE" id="PS50926">
    <property type="entry name" value="TRAM"/>
    <property type="match status" value="1"/>
</dbReference>
<evidence type="ECO:0000256" key="5">
    <source>
        <dbReference type="ARBA" id="ARBA00022723"/>
    </source>
</evidence>
<feature type="binding site" evidence="9">
    <location>
        <position position="49"/>
    </location>
    <ligand>
        <name>[4Fe-4S] cluster</name>
        <dbReference type="ChEBI" id="CHEBI:49883"/>
        <label>1</label>
    </ligand>
</feature>
<dbReference type="Gene3D" id="3.80.30.20">
    <property type="entry name" value="tm_1862 like domain"/>
    <property type="match status" value="1"/>
</dbReference>
<gene>
    <name evidence="9 13" type="primary">miaB</name>
    <name evidence="13" type="ORF">DYH56_02030</name>
</gene>
<evidence type="ECO:0000256" key="6">
    <source>
        <dbReference type="ARBA" id="ARBA00023004"/>
    </source>
</evidence>
<dbReference type="SUPFAM" id="SSF102114">
    <property type="entry name" value="Radical SAM enzymes"/>
    <property type="match status" value="1"/>
</dbReference>
<dbReference type="HAMAP" id="MF_01864">
    <property type="entry name" value="tRNA_metthiotr_MiaB"/>
    <property type="match status" value="1"/>
</dbReference>
<dbReference type="InterPro" id="IPR020612">
    <property type="entry name" value="Methylthiotransferase_CS"/>
</dbReference>
<evidence type="ECO:0000259" key="10">
    <source>
        <dbReference type="PROSITE" id="PS50926"/>
    </source>
</evidence>
<comment type="subunit">
    <text evidence="9">Monomer.</text>
</comment>
<dbReference type="Pfam" id="PF01938">
    <property type="entry name" value="TRAM"/>
    <property type="match status" value="1"/>
</dbReference>
<dbReference type="InterPro" id="IPR058240">
    <property type="entry name" value="rSAM_sf"/>
</dbReference>
<evidence type="ECO:0000256" key="2">
    <source>
        <dbReference type="ARBA" id="ARBA00022485"/>
    </source>
</evidence>
<comment type="caution">
    <text evidence="13">The sequence shown here is derived from an EMBL/GenBank/DDBJ whole genome shotgun (WGS) entry which is preliminary data.</text>
</comment>
<evidence type="ECO:0000259" key="11">
    <source>
        <dbReference type="PROSITE" id="PS51449"/>
    </source>
</evidence>
<keyword evidence="6 9" id="KW-0408">Iron</keyword>
<dbReference type="InterPro" id="IPR007197">
    <property type="entry name" value="rSAM"/>
</dbReference>
<evidence type="ECO:0000256" key="3">
    <source>
        <dbReference type="ARBA" id="ARBA00022679"/>
    </source>
</evidence>
<dbReference type="PANTHER" id="PTHR43020:SF2">
    <property type="entry name" value="MITOCHONDRIAL TRNA METHYLTHIOTRANSFERASE CDK5RAP1"/>
    <property type="match status" value="1"/>
</dbReference>
<keyword evidence="2 9" id="KW-0004">4Fe-4S</keyword>
<dbReference type="InterPro" id="IPR023404">
    <property type="entry name" value="rSAM_horseshoe"/>
</dbReference>
<dbReference type="PANTHER" id="PTHR43020">
    <property type="entry name" value="CDK5 REGULATORY SUBUNIT-ASSOCIATED PROTEIN 1"/>
    <property type="match status" value="1"/>
</dbReference>
<evidence type="ECO:0000256" key="7">
    <source>
        <dbReference type="ARBA" id="ARBA00023014"/>
    </source>
</evidence>
<dbReference type="RefSeq" id="WP_114641179.1">
    <property type="nucleotide sequence ID" value="NZ_JAACIO010000002.1"/>
</dbReference>
<dbReference type="SMART" id="SM00729">
    <property type="entry name" value="Elp3"/>
    <property type="match status" value="1"/>
</dbReference>
<keyword evidence="3 9" id="KW-0808">Transferase</keyword>
<dbReference type="PROSITE" id="PS51918">
    <property type="entry name" value="RADICAL_SAM"/>
    <property type="match status" value="1"/>
</dbReference>
<reference evidence="13 14" key="1">
    <citation type="submission" date="2018-08" db="EMBL/GenBank/DDBJ databases">
        <title>Draft genome sequence of Psychrilyobacter sp. strain SD5 isolated from Black Sea water.</title>
        <authorList>
            <person name="Yadav S."/>
            <person name="Villanueva L."/>
            <person name="Damste J.S.S."/>
        </authorList>
    </citation>
    <scope>NUCLEOTIDE SEQUENCE [LARGE SCALE GENOMIC DNA]</scope>
    <source>
        <strain evidence="13 14">SD5</strain>
    </source>
</reference>
<keyword evidence="9" id="KW-0819">tRNA processing</keyword>
<feature type="binding site" evidence="9">
    <location>
        <position position="162"/>
    </location>
    <ligand>
        <name>[4Fe-4S] cluster</name>
        <dbReference type="ChEBI" id="CHEBI:49883"/>
        <label>2</label>
        <note>4Fe-4S-S-AdoMet</note>
    </ligand>
</feature>
<keyword evidence="4 9" id="KW-0949">S-adenosyl-L-methionine</keyword>
<evidence type="ECO:0000313" key="13">
    <source>
        <dbReference type="EMBL" id="REI42948.1"/>
    </source>
</evidence>
<dbReference type="SFLD" id="SFLDS00029">
    <property type="entry name" value="Radical_SAM"/>
    <property type="match status" value="1"/>
</dbReference>
<dbReference type="Proteomes" id="UP000263486">
    <property type="component" value="Unassembled WGS sequence"/>
</dbReference>
<comment type="function">
    <text evidence="1 9">Catalyzes the methylthiolation of N6-(dimethylallyl)adenosine (i(6)A), leading to the formation of 2-methylthio-N6-(dimethylallyl)adenosine (ms(2)i(6)A) at position 37 in tRNAs that read codons beginning with uridine.</text>
</comment>
<dbReference type="Gene3D" id="3.40.50.12160">
    <property type="entry name" value="Methylthiotransferase, N-terminal domain"/>
    <property type="match status" value="1"/>
</dbReference>
<dbReference type="InterPro" id="IPR013848">
    <property type="entry name" value="Methylthiotransferase_N"/>
</dbReference>
<feature type="binding site" evidence="9">
    <location>
        <position position="84"/>
    </location>
    <ligand>
        <name>[4Fe-4S] cluster</name>
        <dbReference type="ChEBI" id="CHEBI:49883"/>
        <label>1</label>
    </ligand>
</feature>
<dbReference type="EC" id="2.8.4.3" evidence="8 9"/>
<comment type="cofactor">
    <cofactor evidence="9">
        <name>[4Fe-4S] cluster</name>
        <dbReference type="ChEBI" id="CHEBI:49883"/>
    </cofactor>
    <text evidence="9">Binds 2 [4Fe-4S] clusters. One cluster is coordinated with 3 cysteines and an exchangeable S-adenosyl-L-methionine.</text>
</comment>
<keyword evidence="5 9" id="KW-0479">Metal-binding</keyword>
<feature type="domain" description="Radical SAM core" evidence="12">
    <location>
        <begin position="144"/>
        <end position="377"/>
    </location>
</feature>